<dbReference type="PANTHER" id="PTHR36509">
    <property type="entry name" value="BLL3101 PROTEIN"/>
    <property type="match status" value="1"/>
</dbReference>
<proteinExistence type="predicted"/>
<accession>A0A7S3LSC8</accession>
<dbReference type="EMBL" id="HBIN01011336">
    <property type="protein sequence ID" value="CAE0438251.1"/>
    <property type="molecule type" value="Transcribed_RNA"/>
</dbReference>
<keyword evidence="1" id="KW-0472">Membrane</keyword>
<dbReference type="Pfam" id="PF06742">
    <property type="entry name" value="DUF1214"/>
    <property type="match status" value="1"/>
</dbReference>
<feature type="transmembrane region" description="Helical" evidence="1">
    <location>
        <begin position="213"/>
        <end position="233"/>
    </location>
</feature>
<evidence type="ECO:0000313" key="3">
    <source>
        <dbReference type="EMBL" id="CAE0438251.1"/>
    </source>
</evidence>
<name>A0A7S3LSC8_9STRA</name>
<dbReference type="PANTHER" id="PTHR36509:SF2">
    <property type="entry name" value="BLL3101 PROTEIN"/>
    <property type="match status" value="1"/>
</dbReference>
<keyword evidence="1" id="KW-1133">Transmembrane helix</keyword>
<evidence type="ECO:0000256" key="1">
    <source>
        <dbReference type="SAM" id="Phobius"/>
    </source>
</evidence>
<keyword evidence="1" id="KW-0812">Transmembrane</keyword>
<reference evidence="3" key="1">
    <citation type="submission" date="2021-01" db="EMBL/GenBank/DDBJ databases">
        <authorList>
            <person name="Corre E."/>
            <person name="Pelletier E."/>
            <person name="Niang G."/>
            <person name="Scheremetjew M."/>
            <person name="Finn R."/>
            <person name="Kale V."/>
            <person name="Holt S."/>
            <person name="Cochrane G."/>
            <person name="Meng A."/>
            <person name="Brown T."/>
            <person name="Cohen L."/>
        </authorList>
    </citation>
    <scope>NUCLEOTIDE SEQUENCE</scope>
    <source>
        <strain evidence="3">GSBS06</strain>
    </source>
</reference>
<dbReference type="InterPro" id="IPR037049">
    <property type="entry name" value="DUF1214_C_sf"/>
</dbReference>
<dbReference type="InterPro" id="IPR010621">
    <property type="entry name" value="DUF1214"/>
</dbReference>
<dbReference type="Gene3D" id="2.60.120.600">
    <property type="entry name" value="Domain of unknown function DUF1214, C-terminal domain"/>
    <property type="match status" value="1"/>
</dbReference>
<dbReference type="SUPFAM" id="SSF160935">
    <property type="entry name" value="VPA0735-like"/>
    <property type="match status" value="1"/>
</dbReference>
<organism evidence="3">
    <name type="scientific">Aplanochytrium stocchinoi</name>
    <dbReference type="NCBI Taxonomy" id="215587"/>
    <lineage>
        <taxon>Eukaryota</taxon>
        <taxon>Sar</taxon>
        <taxon>Stramenopiles</taxon>
        <taxon>Bigyra</taxon>
        <taxon>Labyrinthulomycetes</taxon>
        <taxon>Thraustochytrida</taxon>
        <taxon>Thraustochytriidae</taxon>
        <taxon>Aplanochytrium</taxon>
    </lineage>
</organism>
<dbReference type="AlphaFoldDB" id="A0A7S3LSC8"/>
<evidence type="ECO:0000259" key="2">
    <source>
        <dbReference type="Pfam" id="PF06742"/>
    </source>
</evidence>
<sequence>MVYYFSIEAIPLVIFQVGRKMFARYTGGKVNYLHHLDRLLTHEIHDFDRPAPFNLHSVLEVDVSRGPVRVTHHPAADLPSCYPFYSGGSIQVAALIGGTGNESPLSITFIGPNCAPFYEKEQGELVVELPAWKALLCGRIWAGHPGNVERLKHLYHRNQCEILKPTNEYTKAASTFRARLSIMGWDFGLASTTCFIGVLTFLFGSILSGDLKAFLFAVLSGFLAIVITVIYWARVLGPIRNGPSWHHNPLVGYSASGVLERAFMSLFGAFADDRTVQMYITANHDSFGRPLVFGASYVMRCNPIYENNSFFPATWWDITPYKNNRTLIPNDDHVYAISSETIGSTDPDGSLSLYFSPIPPNEISGKSVGVWAPTGEKARVGEKPEALGFLIRLFHPHNEILNNFPSAKLPVIERIDEPSDTELKVEESASASLLPNFWLQNKANAKLAKGFHKKRPD</sequence>
<feature type="transmembrane region" description="Helical" evidence="1">
    <location>
        <begin position="187"/>
        <end position="207"/>
    </location>
</feature>
<gene>
    <name evidence="3" type="ORF">ASTO00021_LOCUS8496</name>
</gene>
<protein>
    <recommendedName>
        <fullName evidence="2">DUF1214 domain-containing protein</fullName>
    </recommendedName>
</protein>
<feature type="domain" description="DUF1214" evidence="2">
    <location>
        <begin position="277"/>
        <end position="376"/>
    </location>
</feature>